<accession>A0A067P2K7</accession>
<sequence>MSITKTLTFNWTSLTQYAFLMLCFTPPSNAELSTEQNLVAWELIPARPGGDGGSSIVTYSGHVGFGSSELAAGNIMASSIKIEMKGGQKVNLITDVNNYTEWDTPVSDPSLGQLFKAYNKTATSRAMSVGTLNIKSDGRKDYAPTFLWTTVGPNLFVEAKFQPVLKAYVNLGYRKNEFITADISGDAIWSQDLSGLPDQSSFDFIETHILARLHHPALCQ</sequence>
<organism evidence="2 3">
    <name type="scientific">Jaapia argillacea MUCL 33604</name>
    <dbReference type="NCBI Taxonomy" id="933084"/>
    <lineage>
        <taxon>Eukaryota</taxon>
        <taxon>Fungi</taxon>
        <taxon>Dikarya</taxon>
        <taxon>Basidiomycota</taxon>
        <taxon>Agaricomycotina</taxon>
        <taxon>Agaricomycetes</taxon>
        <taxon>Agaricomycetidae</taxon>
        <taxon>Jaapiales</taxon>
        <taxon>Jaapiaceae</taxon>
        <taxon>Jaapia</taxon>
    </lineage>
</organism>
<evidence type="ECO:0000313" key="2">
    <source>
        <dbReference type="EMBL" id="KDQ49163.1"/>
    </source>
</evidence>
<protein>
    <recommendedName>
        <fullName evidence="4">Glycoside hydrolase family 16 protein</fullName>
    </recommendedName>
</protein>
<dbReference type="AlphaFoldDB" id="A0A067P2K7"/>
<dbReference type="OrthoDB" id="3165318at2759"/>
<feature type="signal peptide" evidence="1">
    <location>
        <begin position="1"/>
        <end position="30"/>
    </location>
</feature>
<proteinExistence type="predicted"/>
<name>A0A067P2K7_9AGAM</name>
<dbReference type="HOGENOM" id="CLU_103053_1_0_1"/>
<reference evidence="3" key="1">
    <citation type="journal article" date="2014" name="Proc. Natl. Acad. Sci. U.S.A.">
        <title>Extensive sampling of basidiomycete genomes demonstrates inadequacy of the white-rot/brown-rot paradigm for wood decay fungi.</title>
        <authorList>
            <person name="Riley R."/>
            <person name="Salamov A.A."/>
            <person name="Brown D.W."/>
            <person name="Nagy L.G."/>
            <person name="Floudas D."/>
            <person name="Held B.W."/>
            <person name="Levasseur A."/>
            <person name="Lombard V."/>
            <person name="Morin E."/>
            <person name="Otillar R."/>
            <person name="Lindquist E.A."/>
            <person name="Sun H."/>
            <person name="LaButti K.M."/>
            <person name="Schmutz J."/>
            <person name="Jabbour D."/>
            <person name="Luo H."/>
            <person name="Baker S.E."/>
            <person name="Pisabarro A.G."/>
            <person name="Walton J.D."/>
            <person name="Blanchette R.A."/>
            <person name="Henrissat B."/>
            <person name="Martin F."/>
            <person name="Cullen D."/>
            <person name="Hibbett D.S."/>
            <person name="Grigoriev I.V."/>
        </authorList>
    </citation>
    <scope>NUCLEOTIDE SEQUENCE [LARGE SCALE GENOMIC DNA]</scope>
    <source>
        <strain evidence="3">MUCL 33604</strain>
    </source>
</reference>
<evidence type="ECO:0000256" key="1">
    <source>
        <dbReference type="SAM" id="SignalP"/>
    </source>
</evidence>
<gene>
    <name evidence="2" type="ORF">JAAARDRAFT_43070</name>
</gene>
<feature type="chain" id="PRO_5001642795" description="Glycoside hydrolase family 16 protein" evidence="1">
    <location>
        <begin position="31"/>
        <end position="220"/>
    </location>
</feature>
<dbReference type="InParanoid" id="A0A067P2K7"/>
<dbReference type="EMBL" id="KL197798">
    <property type="protein sequence ID" value="KDQ49163.1"/>
    <property type="molecule type" value="Genomic_DNA"/>
</dbReference>
<keyword evidence="3" id="KW-1185">Reference proteome</keyword>
<keyword evidence="1" id="KW-0732">Signal</keyword>
<dbReference type="Proteomes" id="UP000027265">
    <property type="component" value="Unassembled WGS sequence"/>
</dbReference>
<evidence type="ECO:0008006" key="4">
    <source>
        <dbReference type="Google" id="ProtNLM"/>
    </source>
</evidence>
<evidence type="ECO:0000313" key="3">
    <source>
        <dbReference type="Proteomes" id="UP000027265"/>
    </source>
</evidence>